<evidence type="ECO:0000313" key="1">
    <source>
        <dbReference type="EMBL" id="TDL14141.1"/>
    </source>
</evidence>
<dbReference type="AlphaFoldDB" id="A0A4Y7PGI7"/>
<organism evidence="1 2">
    <name type="scientific">Rickenella mellea</name>
    <dbReference type="NCBI Taxonomy" id="50990"/>
    <lineage>
        <taxon>Eukaryota</taxon>
        <taxon>Fungi</taxon>
        <taxon>Dikarya</taxon>
        <taxon>Basidiomycota</taxon>
        <taxon>Agaricomycotina</taxon>
        <taxon>Agaricomycetes</taxon>
        <taxon>Hymenochaetales</taxon>
        <taxon>Rickenellaceae</taxon>
        <taxon>Rickenella</taxon>
    </lineage>
</organism>
<proteinExistence type="predicted"/>
<accession>A0A4Y7PGI7</accession>
<reference evidence="1 2" key="1">
    <citation type="submission" date="2018-06" db="EMBL/GenBank/DDBJ databases">
        <title>A transcriptomic atlas of mushroom development highlights an independent origin of complex multicellularity.</title>
        <authorList>
            <consortium name="DOE Joint Genome Institute"/>
            <person name="Krizsan K."/>
            <person name="Almasi E."/>
            <person name="Merenyi Z."/>
            <person name="Sahu N."/>
            <person name="Viragh M."/>
            <person name="Koszo T."/>
            <person name="Mondo S."/>
            <person name="Kiss B."/>
            <person name="Balint B."/>
            <person name="Kues U."/>
            <person name="Barry K."/>
            <person name="Hegedus J.C."/>
            <person name="Henrissat B."/>
            <person name="Johnson J."/>
            <person name="Lipzen A."/>
            <person name="Ohm R."/>
            <person name="Nagy I."/>
            <person name="Pangilinan J."/>
            <person name="Yan J."/>
            <person name="Xiong Y."/>
            <person name="Grigoriev I.V."/>
            <person name="Hibbett D.S."/>
            <person name="Nagy L.G."/>
        </authorList>
    </citation>
    <scope>NUCLEOTIDE SEQUENCE [LARGE SCALE GENOMIC DNA]</scope>
    <source>
        <strain evidence="1 2">SZMC22713</strain>
    </source>
</reference>
<name>A0A4Y7PGI7_9AGAM</name>
<dbReference type="EMBL" id="ML170384">
    <property type="protein sequence ID" value="TDL14141.1"/>
    <property type="molecule type" value="Genomic_DNA"/>
</dbReference>
<gene>
    <name evidence="1" type="ORF">BD410DRAFT_846312</name>
</gene>
<evidence type="ECO:0000313" key="2">
    <source>
        <dbReference type="Proteomes" id="UP000294933"/>
    </source>
</evidence>
<protein>
    <recommendedName>
        <fullName evidence="3">Fungal-type protein kinase domain-containing protein</fullName>
    </recommendedName>
</protein>
<evidence type="ECO:0008006" key="3">
    <source>
        <dbReference type="Google" id="ProtNLM"/>
    </source>
</evidence>
<dbReference type="VEuPathDB" id="FungiDB:BD410DRAFT_846312"/>
<dbReference type="OrthoDB" id="5584477at2759"/>
<keyword evidence="2" id="KW-1185">Reference proteome</keyword>
<dbReference type="Proteomes" id="UP000294933">
    <property type="component" value="Unassembled WGS sequence"/>
</dbReference>
<sequence length="230" mass="26327">MSLFGFICDGDLAKDWRELFNNFFATTPIGDRSVCHTLYYFTSGPTNCDRAHSSSCPNLSWGREWTTYGHLIDDLESFFHMTVWAVLWNHYAVDSSSELEEEWQAAITGQHIVRLGATIALIETDVTSISVRAQGFSIIVIQAIPVLADWKTSLRELRKDWNDITFKCRREHLRDLYRDASKVDINKLAPLLLRSHGHACALKGVHQVIKIYLKHKTKLHGHGNFPEVKK</sequence>